<evidence type="ECO:0000313" key="10">
    <source>
        <dbReference type="Proteomes" id="UP000199118"/>
    </source>
</evidence>
<feature type="transmembrane region" description="Helical" evidence="7">
    <location>
        <begin position="134"/>
        <end position="154"/>
    </location>
</feature>
<dbReference type="Gene3D" id="1.10.3720.10">
    <property type="entry name" value="MetI-like"/>
    <property type="match status" value="1"/>
</dbReference>
<gene>
    <name evidence="9" type="ORF">SAMN05444336_1182</name>
</gene>
<feature type="transmembrane region" description="Helical" evidence="7">
    <location>
        <begin position="236"/>
        <end position="257"/>
    </location>
</feature>
<dbReference type="AlphaFoldDB" id="A0A1H3G4Z1"/>
<dbReference type="InterPro" id="IPR035906">
    <property type="entry name" value="MetI-like_sf"/>
</dbReference>
<dbReference type="GO" id="GO:0005886">
    <property type="term" value="C:plasma membrane"/>
    <property type="evidence" value="ECO:0007669"/>
    <property type="project" value="UniProtKB-SubCell"/>
</dbReference>
<dbReference type="Proteomes" id="UP000199118">
    <property type="component" value="Unassembled WGS sequence"/>
</dbReference>
<reference evidence="9 10" key="1">
    <citation type="submission" date="2016-10" db="EMBL/GenBank/DDBJ databases">
        <authorList>
            <person name="de Groot N.N."/>
        </authorList>
    </citation>
    <scope>NUCLEOTIDE SEQUENCE [LARGE SCALE GENOMIC DNA]</scope>
    <source>
        <strain evidence="9 10">DSM 17890</strain>
    </source>
</reference>
<dbReference type="PANTHER" id="PTHR43163:SF6">
    <property type="entry name" value="DIPEPTIDE TRANSPORT SYSTEM PERMEASE PROTEIN DPPB-RELATED"/>
    <property type="match status" value="1"/>
</dbReference>
<dbReference type="STRING" id="356660.SAMN05444336_1182"/>
<keyword evidence="2 7" id="KW-0813">Transport</keyword>
<feature type="domain" description="ABC transmembrane type-1" evidence="8">
    <location>
        <begin position="94"/>
        <end position="291"/>
    </location>
</feature>
<proteinExistence type="inferred from homology"/>
<dbReference type="InterPro" id="IPR000515">
    <property type="entry name" value="MetI-like"/>
</dbReference>
<dbReference type="PANTHER" id="PTHR43163">
    <property type="entry name" value="DIPEPTIDE TRANSPORT SYSTEM PERMEASE PROTEIN DPPB-RELATED"/>
    <property type="match status" value="1"/>
</dbReference>
<dbReference type="PROSITE" id="PS50928">
    <property type="entry name" value="ABC_TM1"/>
    <property type="match status" value="1"/>
</dbReference>
<evidence type="ECO:0000256" key="3">
    <source>
        <dbReference type="ARBA" id="ARBA00022475"/>
    </source>
</evidence>
<feature type="transmembrane region" description="Helical" evidence="7">
    <location>
        <begin position="160"/>
        <end position="182"/>
    </location>
</feature>
<dbReference type="EMBL" id="FNMZ01000018">
    <property type="protein sequence ID" value="SDX98393.1"/>
    <property type="molecule type" value="Genomic_DNA"/>
</dbReference>
<comment type="similarity">
    <text evidence="7">Belongs to the binding-protein-dependent transport system permease family.</text>
</comment>
<organism evidence="9 10">
    <name type="scientific">Albimonas donghaensis</name>
    <dbReference type="NCBI Taxonomy" id="356660"/>
    <lineage>
        <taxon>Bacteria</taxon>
        <taxon>Pseudomonadati</taxon>
        <taxon>Pseudomonadota</taxon>
        <taxon>Alphaproteobacteria</taxon>
        <taxon>Rhodobacterales</taxon>
        <taxon>Paracoccaceae</taxon>
        <taxon>Albimonas</taxon>
    </lineage>
</organism>
<feature type="transmembrane region" description="Helical" evidence="7">
    <location>
        <begin position="277"/>
        <end position="298"/>
    </location>
</feature>
<dbReference type="OrthoDB" id="9807402at2"/>
<dbReference type="RefSeq" id="WP_092685651.1">
    <property type="nucleotide sequence ID" value="NZ_FNMZ01000018.1"/>
</dbReference>
<dbReference type="GO" id="GO:0071916">
    <property type="term" value="F:dipeptide transmembrane transporter activity"/>
    <property type="evidence" value="ECO:0007669"/>
    <property type="project" value="TreeGrafter"/>
</dbReference>
<keyword evidence="4 7" id="KW-0812">Transmembrane</keyword>
<sequence length="306" mass="33897">MASYFARRVFQGLLSIVGASLVIFLITRLSGDPVVLMLPPEAPEEVVRQVRESLRLDLPIWEQYLGFAWDALHGDFGRSYRWQMPALDLILERLPATLYLSVVALAFSMVIAVPFGVLSAVYRGSWFDRFAKGFAMLGQAMPNFWIGLLMIMLFSVKLGWLPAFGAGTPAHVIMPAIALGWYPVAAQTRIVRSAMLDVLDSDYIRMGRSVGAPERVLVWKYALRNAAIPLVTMQGVYFAAMLGGSFVVEVVFAWPGMGRTVVEALFSRDFPVVQAGVLFSAVVFVAANLLVDLSYGFIDPRIRHGR</sequence>
<evidence type="ECO:0000259" key="8">
    <source>
        <dbReference type="PROSITE" id="PS50928"/>
    </source>
</evidence>
<dbReference type="SUPFAM" id="SSF161098">
    <property type="entry name" value="MetI-like"/>
    <property type="match status" value="1"/>
</dbReference>
<protein>
    <submittedName>
        <fullName evidence="9">Peptide/nickel transport system permease protein</fullName>
    </submittedName>
</protein>
<evidence type="ECO:0000256" key="6">
    <source>
        <dbReference type="ARBA" id="ARBA00023136"/>
    </source>
</evidence>
<accession>A0A1H3G4Z1</accession>
<evidence type="ECO:0000313" key="9">
    <source>
        <dbReference type="EMBL" id="SDX98393.1"/>
    </source>
</evidence>
<keyword evidence="6 7" id="KW-0472">Membrane</keyword>
<keyword evidence="3" id="KW-1003">Cell membrane</keyword>
<dbReference type="CDD" id="cd06261">
    <property type="entry name" value="TM_PBP2"/>
    <property type="match status" value="1"/>
</dbReference>
<evidence type="ECO:0000256" key="5">
    <source>
        <dbReference type="ARBA" id="ARBA00022989"/>
    </source>
</evidence>
<evidence type="ECO:0000256" key="7">
    <source>
        <dbReference type="RuleBase" id="RU363032"/>
    </source>
</evidence>
<evidence type="ECO:0000256" key="1">
    <source>
        <dbReference type="ARBA" id="ARBA00004651"/>
    </source>
</evidence>
<evidence type="ECO:0000256" key="4">
    <source>
        <dbReference type="ARBA" id="ARBA00022692"/>
    </source>
</evidence>
<feature type="transmembrane region" description="Helical" evidence="7">
    <location>
        <begin position="12"/>
        <end position="31"/>
    </location>
</feature>
<keyword evidence="10" id="KW-1185">Reference proteome</keyword>
<keyword evidence="5 7" id="KW-1133">Transmembrane helix</keyword>
<feature type="transmembrane region" description="Helical" evidence="7">
    <location>
        <begin position="98"/>
        <end position="122"/>
    </location>
</feature>
<name>A0A1H3G4Z1_9RHOB</name>
<dbReference type="Pfam" id="PF00528">
    <property type="entry name" value="BPD_transp_1"/>
    <property type="match status" value="1"/>
</dbReference>
<comment type="subcellular location">
    <subcellularLocation>
        <location evidence="1 7">Cell membrane</location>
        <topology evidence="1 7">Multi-pass membrane protein</topology>
    </subcellularLocation>
</comment>
<evidence type="ECO:0000256" key="2">
    <source>
        <dbReference type="ARBA" id="ARBA00022448"/>
    </source>
</evidence>